<evidence type="ECO:0000313" key="3">
    <source>
        <dbReference type="Proteomes" id="UP000503336"/>
    </source>
</evidence>
<protein>
    <recommendedName>
        <fullName evidence="4">Glycosyltransferase RgtA/B/C/D-like domain-containing protein</fullName>
    </recommendedName>
</protein>
<feature type="transmembrane region" description="Helical" evidence="1">
    <location>
        <begin position="257"/>
        <end position="276"/>
    </location>
</feature>
<gene>
    <name evidence="2" type="ORF">G5B40_12250</name>
</gene>
<dbReference type="Proteomes" id="UP000503336">
    <property type="component" value="Chromosome"/>
</dbReference>
<name>A0A7L5C1Y9_9RHOB</name>
<keyword evidence="1" id="KW-1133">Transmembrane helix</keyword>
<evidence type="ECO:0000313" key="2">
    <source>
        <dbReference type="EMBL" id="QIE56164.1"/>
    </source>
</evidence>
<feature type="transmembrane region" description="Helical" evidence="1">
    <location>
        <begin position="132"/>
        <end position="149"/>
    </location>
</feature>
<feature type="transmembrane region" description="Helical" evidence="1">
    <location>
        <begin position="82"/>
        <end position="99"/>
    </location>
</feature>
<dbReference type="KEGG" id="hdh:G5B40_12250"/>
<dbReference type="EMBL" id="CP049056">
    <property type="protein sequence ID" value="QIE56164.1"/>
    <property type="molecule type" value="Genomic_DNA"/>
</dbReference>
<evidence type="ECO:0008006" key="4">
    <source>
        <dbReference type="Google" id="ProtNLM"/>
    </source>
</evidence>
<feature type="transmembrane region" description="Helical" evidence="1">
    <location>
        <begin position="312"/>
        <end position="332"/>
    </location>
</feature>
<feature type="transmembrane region" description="Helical" evidence="1">
    <location>
        <begin position="195"/>
        <end position="216"/>
    </location>
</feature>
<reference evidence="2 3" key="1">
    <citation type="submission" date="2020-02" db="EMBL/GenBank/DDBJ databases">
        <title>complete genome sequence of Rhodobacteraceae bacterium.</title>
        <authorList>
            <person name="Park J."/>
            <person name="Kim Y.-S."/>
            <person name="Kim K.-H."/>
        </authorList>
    </citation>
    <scope>NUCLEOTIDE SEQUENCE [LARGE SCALE GENOMIC DNA]</scope>
    <source>
        <strain evidence="2 3">RR4-56</strain>
    </source>
</reference>
<dbReference type="AlphaFoldDB" id="A0A7L5C1Y9"/>
<feature type="transmembrane region" description="Helical" evidence="1">
    <location>
        <begin position="338"/>
        <end position="359"/>
    </location>
</feature>
<feature type="transmembrane region" description="Helical" evidence="1">
    <location>
        <begin position="282"/>
        <end position="300"/>
    </location>
</feature>
<feature type="transmembrane region" description="Helical" evidence="1">
    <location>
        <begin position="156"/>
        <end position="189"/>
    </location>
</feature>
<keyword evidence="1" id="KW-0472">Membrane</keyword>
<accession>A0A7L5C1Y9</accession>
<sequence>MSRAALFWGTSICCLLAIILQIGILNSGFTAASADESARALMARELDWETAFTPFLWPPFYQVAVGLWLKVHPDLFYGPREMAMLFGLLSLWAMTALALELFRDRVVAMVTAILAVFLHHRLLLSVAPMSEIFFNCFVLWGAFGLARFARRAQAALIFAALMFMLSGTVRFEGWFICLAFVALVLWRFISSGRAGWGSALLSVGIAAAFPLLWVGLSLYHYGDLSGVTAARDQNITVETSSVEILRNSHLLRFLSDALRSALILGLIAAFASFRYLPRTRPVIAVAALGMGFATLAAVATGSNPLAAPWRIAGAWVSQLVPFTAMALVWLAHKAGAAFRLPVLAAGVALSVASLAWSGWQIVERRLASPFNFDADILALRDAAGNSLDPATARVLVDSDKVFFLDVVVALNRPAATEFTTGTDPVGIALHIGAKDYWRTAETPEAREIYAKYIAPRFDLAAGVDALADRGIRFVILMDGPLSARVAEMEGLAYRGAYGPWRLFERQ</sequence>
<evidence type="ECO:0000256" key="1">
    <source>
        <dbReference type="SAM" id="Phobius"/>
    </source>
</evidence>
<keyword evidence="3" id="KW-1185">Reference proteome</keyword>
<keyword evidence="1" id="KW-0812">Transmembrane</keyword>
<proteinExistence type="predicted"/>
<dbReference type="RefSeq" id="WP_165099031.1">
    <property type="nucleotide sequence ID" value="NZ_CP049056.1"/>
</dbReference>
<organism evidence="2 3">
    <name type="scientific">Pikeienuella piscinae</name>
    <dbReference type="NCBI Taxonomy" id="2748098"/>
    <lineage>
        <taxon>Bacteria</taxon>
        <taxon>Pseudomonadati</taxon>
        <taxon>Pseudomonadota</taxon>
        <taxon>Alphaproteobacteria</taxon>
        <taxon>Rhodobacterales</taxon>
        <taxon>Paracoccaceae</taxon>
        <taxon>Pikeienuella</taxon>
    </lineage>
</organism>